<sequence length="698" mass="80019">MKTRLVKLKSHNSVYVKIVVLNLIFTLLFSSILLFNSQYLKNSVKENLNQTNKDSLLDISGDVDQQLHKLKQSVYSLSLNMDMVALNKSDPNAIGYKSTLIRFNQKLNELSRLLPFESSIFVYFKDKGFVTSADGSRQLDLFYEKLSLQSADFSCDCLHLIDQSETFQNYDRFMTYVYPIHNVGSVIVKIDKSGLERDLRKSAQVLDNMIWITTESGDMVAGNSRLTPELKQQLQSDAPSLVIDGKTYSSFHLVLNGFKYTVLYPESVLQQKISQANQYTLLLFLVFLTISIGLLLANMTIYKPIKSTITSLNSSNQMMKQTLHEQNMIMEQNALLRLASDTPQDIPPVILEALHARYNNGYILTVYIEADRGTDIEQAYKKLEQQLFQQYHVHKLMHRLDAGTYLIHNTIPIDLSGELPAILESIASEGFFIMCGISGYMTDIRNLHQAIGESTQAIEHDPYNWEAPYHIANFTDQSVAQETSFALSIGKEQELIAYVLKGNQESLRQFFSGTVRNVMKRMTYQDIRTLHRYFNDLFHVILSSKKIKTTELDESLKADLSTIRNPELVHIELFRKYNALAAHAINQDLTLYEKIVNLIDQNYNRDLSLTAIADQFNITSVYLSTYFKKNSGYNITHYIKNVRMNKALKQFEENPHMTIKEIADRVGYCSEQTFTRHFKKIFGTTPALYLKSPSANVR</sequence>
<keyword evidence="2" id="KW-0238">DNA-binding</keyword>
<dbReference type="SUPFAM" id="SSF46689">
    <property type="entry name" value="Homeodomain-like"/>
    <property type="match status" value="2"/>
</dbReference>
<accession>A0ABV6J4D9</accession>
<dbReference type="InterPro" id="IPR020449">
    <property type="entry name" value="Tscrpt_reg_AraC-type_HTH"/>
</dbReference>
<evidence type="ECO:0000256" key="2">
    <source>
        <dbReference type="ARBA" id="ARBA00023125"/>
    </source>
</evidence>
<feature type="domain" description="HTH araC/xylS-type" evidence="5">
    <location>
        <begin position="593"/>
        <end position="692"/>
    </location>
</feature>
<keyword evidence="3" id="KW-0804">Transcription</keyword>
<evidence type="ECO:0000256" key="3">
    <source>
        <dbReference type="ARBA" id="ARBA00023163"/>
    </source>
</evidence>
<proteinExistence type="predicted"/>
<dbReference type="Proteomes" id="UP001589818">
    <property type="component" value="Unassembled WGS sequence"/>
</dbReference>
<dbReference type="InterPro" id="IPR009057">
    <property type="entry name" value="Homeodomain-like_sf"/>
</dbReference>
<name>A0ABV6J4D9_9BACL</name>
<protein>
    <submittedName>
        <fullName evidence="6">Helix-turn-helix domain-containing protein</fullName>
    </submittedName>
</protein>
<keyword evidence="1" id="KW-0805">Transcription regulation</keyword>
<dbReference type="SMART" id="SM00342">
    <property type="entry name" value="HTH_ARAC"/>
    <property type="match status" value="1"/>
</dbReference>
<dbReference type="PANTHER" id="PTHR43280:SF2">
    <property type="entry name" value="HTH-TYPE TRANSCRIPTIONAL REGULATOR EXSA"/>
    <property type="match status" value="1"/>
</dbReference>
<evidence type="ECO:0000256" key="1">
    <source>
        <dbReference type="ARBA" id="ARBA00023015"/>
    </source>
</evidence>
<evidence type="ECO:0000256" key="4">
    <source>
        <dbReference type="SAM" id="Phobius"/>
    </source>
</evidence>
<evidence type="ECO:0000259" key="5">
    <source>
        <dbReference type="PROSITE" id="PS01124"/>
    </source>
</evidence>
<dbReference type="InterPro" id="IPR018060">
    <property type="entry name" value="HTH_AraC"/>
</dbReference>
<reference evidence="6 7" key="1">
    <citation type="submission" date="2024-09" db="EMBL/GenBank/DDBJ databases">
        <authorList>
            <person name="Sun Q."/>
            <person name="Mori K."/>
        </authorList>
    </citation>
    <scope>NUCLEOTIDE SEQUENCE [LARGE SCALE GENOMIC DNA]</scope>
    <source>
        <strain evidence="6 7">CCM 4839</strain>
    </source>
</reference>
<dbReference type="Gene3D" id="1.10.10.60">
    <property type="entry name" value="Homeodomain-like"/>
    <property type="match status" value="2"/>
</dbReference>
<feature type="transmembrane region" description="Helical" evidence="4">
    <location>
        <begin position="279"/>
        <end position="302"/>
    </location>
</feature>
<dbReference type="PRINTS" id="PR00032">
    <property type="entry name" value="HTHARAC"/>
</dbReference>
<dbReference type="PROSITE" id="PS01124">
    <property type="entry name" value="HTH_ARAC_FAMILY_2"/>
    <property type="match status" value="1"/>
</dbReference>
<keyword evidence="4" id="KW-1133">Transmembrane helix</keyword>
<evidence type="ECO:0000313" key="7">
    <source>
        <dbReference type="Proteomes" id="UP001589818"/>
    </source>
</evidence>
<dbReference type="Pfam" id="PF12833">
    <property type="entry name" value="HTH_18"/>
    <property type="match status" value="1"/>
</dbReference>
<feature type="transmembrane region" description="Helical" evidence="4">
    <location>
        <begin position="14"/>
        <end position="35"/>
    </location>
</feature>
<keyword evidence="7" id="KW-1185">Reference proteome</keyword>
<dbReference type="RefSeq" id="WP_204821067.1">
    <property type="nucleotide sequence ID" value="NZ_JANHOF010000009.1"/>
</dbReference>
<keyword evidence="4" id="KW-0812">Transmembrane</keyword>
<evidence type="ECO:0000313" key="6">
    <source>
        <dbReference type="EMBL" id="MFC0390739.1"/>
    </source>
</evidence>
<dbReference type="EMBL" id="JBHLVF010000009">
    <property type="protein sequence ID" value="MFC0390739.1"/>
    <property type="molecule type" value="Genomic_DNA"/>
</dbReference>
<dbReference type="PANTHER" id="PTHR43280">
    <property type="entry name" value="ARAC-FAMILY TRANSCRIPTIONAL REGULATOR"/>
    <property type="match status" value="1"/>
</dbReference>
<keyword evidence="4" id="KW-0472">Membrane</keyword>
<gene>
    <name evidence="6" type="ORF">ACFFJ8_05045</name>
</gene>
<comment type="caution">
    <text evidence="6">The sequence shown here is derived from an EMBL/GenBank/DDBJ whole genome shotgun (WGS) entry which is preliminary data.</text>
</comment>
<organism evidence="6 7">
    <name type="scientific">Paenibacillus mendelii</name>
    <dbReference type="NCBI Taxonomy" id="206163"/>
    <lineage>
        <taxon>Bacteria</taxon>
        <taxon>Bacillati</taxon>
        <taxon>Bacillota</taxon>
        <taxon>Bacilli</taxon>
        <taxon>Bacillales</taxon>
        <taxon>Paenibacillaceae</taxon>
        <taxon>Paenibacillus</taxon>
    </lineage>
</organism>